<reference evidence="1" key="1">
    <citation type="submission" date="2016-10" db="EMBL/GenBank/DDBJ databases">
        <authorList>
            <person name="Benchimol M."/>
            <person name="Almeida L.G."/>
            <person name="Vasconcelos A.T."/>
            <person name="Perreira-Neves A."/>
            <person name="Rosa I.A."/>
            <person name="Tasca T."/>
            <person name="Bogo M.R."/>
            <person name="de Souza W."/>
        </authorList>
    </citation>
    <scope>NUCLEOTIDE SEQUENCE [LARGE SCALE GENOMIC DNA]</scope>
    <source>
        <strain evidence="1">K</strain>
    </source>
</reference>
<dbReference type="InterPro" id="IPR039930">
    <property type="entry name" value="RALGAPB"/>
</dbReference>
<protein>
    <recommendedName>
        <fullName evidence="3">Dynein heavy chain tail domain-containing protein</fullName>
    </recommendedName>
</protein>
<accession>A0A1J4JTU4</accession>
<evidence type="ECO:0000313" key="1">
    <source>
        <dbReference type="EMBL" id="OHT00924.1"/>
    </source>
</evidence>
<keyword evidence="2" id="KW-1185">Reference proteome</keyword>
<evidence type="ECO:0000313" key="2">
    <source>
        <dbReference type="Proteomes" id="UP000179807"/>
    </source>
</evidence>
<dbReference type="VEuPathDB" id="TrichDB:TRFO_32274"/>
<comment type="caution">
    <text evidence="1">The sequence shown here is derived from an EMBL/GenBank/DDBJ whole genome shotgun (WGS) entry which is preliminary data.</text>
</comment>
<evidence type="ECO:0008006" key="3">
    <source>
        <dbReference type="Google" id="ProtNLM"/>
    </source>
</evidence>
<proteinExistence type="predicted"/>
<dbReference type="Proteomes" id="UP000179807">
    <property type="component" value="Unassembled WGS sequence"/>
</dbReference>
<dbReference type="RefSeq" id="XP_068354060.1">
    <property type="nucleotide sequence ID" value="XM_068508405.1"/>
</dbReference>
<organism evidence="1 2">
    <name type="scientific">Tritrichomonas foetus</name>
    <dbReference type="NCBI Taxonomy" id="1144522"/>
    <lineage>
        <taxon>Eukaryota</taxon>
        <taxon>Metamonada</taxon>
        <taxon>Parabasalia</taxon>
        <taxon>Tritrichomonadida</taxon>
        <taxon>Tritrichomonadidae</taxon>
        <taxon>Tritrichomonas</taxon>
    </lineage>
</organism>
<dbReference type="GO" id="GO:0005096">
    <property type="term" value="F:GTPase activator activity"/>
    <property type="evidence" value="ECO:0007669"/>
    <property type="project" value="InterPro"/>
</dbReference>
<dbReference type="PANTHER" id="PTHR21344:SF1">
    <property type="entry name" value="RAL GTPASE-ACTIVATING PROTEIN SUBUNIT BETA"/>
    <property type="match status" value="1"/>
</dbReference>
<dbReference type="GeneID" id="94843109"/>
<dbReference type="PANTHER" id="PTHR21344">
    <property type="entry name" value="RAL GTPASE-ACTIVATING PROTEIN SUBUNIT BETA"/>
    <property type="match status" value="1"/>
</dbReference>
<dbReference type="AlphaFoldDB" id="A0A1J4JTU4"/>
<name>A0A1J4JTU4_9EUKA</name>
<sequence>MEFNAIALSVEIENVKMMETARNIYQSWINNKLQIFGNEKKRQIKYLRRIITQLSLPFSINKPKTVSTFKNNFMELLHTILDDYEKIALQLDIMGNNV</sequence>
<gene>
    <name evidence="1" type="ORF">TRFO_32274</name>
</gene>
<dbReference type="OrthoDB" id="1749473at2759"/>
<dbReference type="EMBL" id="MLAK01000932">
    <property type="protein sequence ID" value="OHT00924.1"/>
    <property type="molecule type" value="Genomic_DNA"/>
</dbReference>